<organism evidence="1 2">
    <name type="scientific">Metabacillus idriensis</name>
    <dbReference type="NCBI Taxonomy" id="324768"/>
    <lineage>
        <taxon>Bacteria</taxon>
        <taxon>Bacillati</taxon>
        <taxon>Bacillota</taxon>
        <taxon>Bacilli</taxon>
        <taxon>Bacillales</taxon>
        <taxon>Bacillaceae</taxon>
        <taxon>Metabacillus</taxon>
    </lineage>
</organism>
<proteinExistence type="predicted"/>
<reference evidence="1 2" key="1">
    <citation type="submission" date="2019-11" db="EMBL/GenBank/DDBJ databases">
        <title>Bacillus idriensis genome.</title>
        <authorList>
            <person name="Konopka E.N."/>
            <person name="Newman J.D."/>
        </authorList>
    </citation>
    <scope>NUCLEOTIDE SEQUENCE [LARGE SCALE GENOMIC DNA]</scope>
    <source>
        <strain evidence="1 2">DSM 19097</strain>
    </source>
</reference>
<evidence type="ECO:0000313" key="1">
    <source>
        <dbReference type="EMBL" id="MRX56159.1"/>
    </source>
</evidence>
<protein>
    <submittedName>
        <fullName evidence="1">Uncharacterized protein</fullName>
    </submittedName>
</protein>
<name>A0A6I2MEI8_9BACI</name>
<dbReference type="AlphaFoldDB" id="A0A6I2MEI8"/>
<dbReference type="EMBL" id="WKKF01000009">
    <property type="protein sequence ID" value="MRX56159.1"/>
    <property type="molecule type" value="Genomic_DNA"/>
</dbReference>
<comment type="caution">
    <text evidence="1">The sequence shown here is derived from an EMBL/GenBank/DDBJ whole genome shotgun (WGS) entry which is preliminary data.</text>
</comment>
<accession>A0A6I2MEI8</accession>
<keyword evidence="2" id="KW-1185">Reference proteome</keyword>
<evidence type="ECO:0000313" key="2">
    <source>
        <dbReference type="Proteomes" id="UP000441585"/>
    </source>
</evidence>
<sequence length="369" mass="42760">MEYKGVLETTIKETYPKYLQEKVKKKLEANHIASSTDDLFTSSGESTKLSEQSLTQQLITVLNEKPEETISCIQDLEYFNSYKYSTLFNLNNYNETLLERMIENNLILRYDEGQCDFCTDFQGSDSIKPTFRVINEELVCLKFSNQVTGYLPISDNNSRTIKYPIMVLIHKSLNTVEIRLDKIKGFLKNGDEFFYKKQITFIKEWLESYLKLEINPVNLPPVIEFMRPKLTGNGEVKVTAQAMDLATGAKAILDTGVNDEFVLPLLGELKNLIQENFDLFDSNEQTQQIKVLLNNFILETEETALLPWISLTWTNEIKSKAVKVKFSFNPEYTLLQYYGNNAEMERMNNVTKYIIDNQTEYLKQQVNSE</sequence>
<dbReference type="RefSeq" id="WP_154319306.1">
    <property type="nucleotide sequence ID" value="NZ_CAJFZX010000011.1"/>
</dbReference>
<dbReference type="Proteomes" id="UP000441585">
    <property type="component" value="Unassembled WGS sequence"/>
</dbReference>
<gene>
    <name evidence="1" type="ORF">GJU41_19560</name>
</gene>